<evidence type="ECO:0000313" key="1">
    <source>
        <dbReference type="EMBL" id="KUI62317.1"/>
    </source>
</evidence>
<dbReference type="EMBL" id="KN714807">
    <property type="protein sequence ID" value="KUI62317.1"/>
    <property type="molecule type" value="Genomic_DNA"/>
</dbReference>
<dbReference type="OrthoDB" id="5396360at2759"/>
<sequence>MTAKQGWATHKPWWMDVLFRFSSVETVSCRRAKKVEFMVKRILQLRFPPPYFRDPSAPSANPESEGYRSSRHRWVQGCSALDEAVQRVEAETKKLQKSVQDLRPDLGGTNHDIAFLKTQVKNIRGRVEGGTTSAIVRLESQVKSIGEAIPGLRKELGKLSTKSEKDIQLLGSQLSQAKEESRQLKGIITSNALAVKEHTKEMKPLQGDVSTLKDLLNRSPAPQPRDDQRDFQTGNWISLQTILPAWATVQVRSRLFKCSLRF</sequence>
<dbReference type="AlphaFoldDB" id="A0A194VE93"/>
<name>A0A194VE93_CYTMA</name>
<reference evidence="2" key="1">
    <citation type="submission" date="2014-12" db="EMBL/GenBank/DDBJ databases">
        <title>Genome Sequence of Valsa Canker Pathogens Uncovers a Specific Adaption of Colonization on Woody Bark.</title>
        <authorList>
            <person name="Yin Z."/>
            <person name="Liu H."/>
            <person name="Gao X."/>
            <person name="Li Z."/>
            <person name="Song N."/>
            <person name="Ke X."/>
            <person name="Dai Q."/>
            <person name="Wu Y."/>
            <person name="Sun Y."/>
            <person name="Xu J.-R."/>
            <person name="Kang Z.K."/>
            <person name="Wang L."/>
            <person name="Huang L."/>
        </authorList>
    </citation>
    <scope>NUCLEOTIDE SEQUENCE [LARGE SCALE GENOMIC DNA]</scope>
    <source>
        <strain evidence="2">SXYL134</strain>
    </source>
</reference>
<proteinExistence type="predicted"/>
<protein>
    <submittedName>
        <fullName evidence="1">Uncharacterized protein</fullName>
    </submittedName>
</protein>
<accession>A0A194VE93</accession>
<evidence type="ECO:0000313" key="2">
    <source>
        <dbReference type="Proteomes" id="UP000078576"/>
    </source>
</evidence>
<dbReference type="Proteomes" id="UP000078576">
    <property type="component" value="Unassembled WGS sequence"/>
</dbReference>
<gene>
    <name evidence="1" type="ORF">VP1G_11402</name>
</gene>
<dbReference type="SUPFAM" id="SSF58100">
    <property type="entry name" value="Bacterial hemolysins"/>
    <property type="match status" value="1"/>
</dbReference>
<organism evidence="1 2">
    <name type="scientific">Cytospora mali</name>
    <name type="common">Apple Valsa canker fungus</name>
    <name type="synonym">Valsa mali</name>
    <dbReference type="NCBI Taxonomy" id="578113"/>
    <lineage>
        <taxon>Eukaryota</taxon>
        <taxon>Fungi</taxon>
        <taxon>Dikarya</taxon>
        <taxon>Ascomycota</taxon>
        <taxon>Pezizomycotina</taxon>
        <taxon>Sordariomycetes</taxon>
        <taxon>Sordariomycetidae</taxon>
        <taxon>Diaporthales</taxon>
        <taxon>Cytosporaceae</taxon>
        <taxon>Cytospora</taxon>
    </lineage>
</organism>
<keyword evidence="2" id="KW-1185">Reference proteome</keyword>
<dbReference type="Gene3D" id="1.10.287.1490">
    <property type="match status" value="1"/>
</dbReference>